<evidence type="ECO:0000313" key="1">
    <source>
        <dbReference type="EnsemblPlants" id="HORVU.MOREX.r3.7HG0742420.1.CDS1"/>
    </source>
</evidence>
<dbReference type="Proteomes" id="UP000011116">
    <property type="component" value="Chromosome 7H"/>
</dbReference>
<name>A0A8I6ZF61_HORVV</name>
<accession>A0A8I6ZF61</accession>
<dbReference type="Gramene" id="HORVU.MOREX.r3.7HG0742420.1">
    <property type="protein sequence ID" value="HORVU.MOREX.r3.7HG0742420.1.CDS1"/>
    <property type="gene ID" value="HORVU.MOREX.r3.7HG0742420"/>
</dbReference>
<protein>
    <submittedName>
        <fullName evidence="1">Uncharacterized protein</fullName>
    </submittedName>
</protein>
<dbReference type="Gramene" id="HORVU.MOREX.r2.7HG0615650.1">
    <property type="protein sequence ID" value="HORVU.MOREX.r2.7HG0615650.1.CDS.1"/>
    <property type="gene ID" value="HORVU.MOREX.r2.7HG0615650"/>
</dbReference>
<dbReference type="AlphaFoldDB" id="A0A8I6ZF61"/>
<reference evidence="1" key="2">
    <citation type="submission" date="2020-10" db="EMBL/GenBank/DDBJ databases">
        <authorList>
            <person name="Scholz U."/>
            <person name="Mascher M."/>
            <person name="Fiebig A."/>
        </authorList>
    </citation>
    <scope>NUCLEOTIDE SEQUENCE [LARGE SCALE GENOMIC DNA]</scope>
    <source>
        <strain evidence="1">cv. Morex</strain>
    </source>
</reference>
<reference evidence="1" key="3">
    <citation type="submission" date="2022-01" db="UniProtKB">
        <authorList>
            <consortium name="EnsemblPlants"/>
        </authorList>
    </citation>
    <scope>IDENTIFICATION</scope>
    <source>
        <strain evidence="1">subsp. vulgare</strain>
    </source>
</reference>
<organism evidence="1 2">
    <name type="scientific">Hordeum vulgare subsp. vulgare</name>
    <name type="common">Domesticated barley</name>
    <dbReference type="NCBI Taxonomy" id="112509"/>
    <lineage>
        <taxon>Eukaryota</taxon>
        <taxon>Viridiplantae</taxon>
        <taxon>Streptophyta</taxon>
        <taxon>Embryophyta</taxon>
        <taxon>Tracheophyta</taxon>
        <taxon>Spermatophyta</taxon>
        <taxon>Magnoliopsida</taxon>
        <taxon>Liliopsida</taxon>
        <taxon>Poales</taxon>
        <taxon>Poaceae</taxon>
        <taxon>BOP clade</taxon>
        <taxon>Pooideae</taxon>
        <taxon>Triticodae</taxon>
        <taxon>Triticeae</taxon>
        <taxon>Hordeinae</taxon>
        <taxon>Hordeum</taxon>
    </lineage>
</organism>
<keyword evidence="2" id="KW-1185">Reference proteome</keyword>
<proteinExistence type="predicted"/>
<sequence>MDTHKVSYDRIVVNSMQIVPSSVSGKIFSSYLEACVGEPVVTEMDPSDSSCQQKVQSYSVQSPGNPDENVEVIPMPPAVEEMQARFSKSTAWANVEHAGIRAEKMTKKRNL</sequence>
<dbReference type="EnsemblPlants" id="HORVU.MOREX.r3.7HG0742420.1">
    <property type="protein sequence ID" value="HORVU.MOREX.r3.7HG0742420.1.CDS1"/>
    <property type="gene ID" value="HORVU.MOREX.r3.7HG0742420"/>
</dbReference>
<evidence type="ECO:0000313" key="2">
    <source>
        <dbReference type="Proteomes" id="UP000011116"/>
    </source>
</evidence>
<reference evidence="2" key="1">
    <citation type="journal article" date="2012" name="Nature">
        <title>A physical, genetic and functional sequence assembly of the barley genome.</title>
        <authorList>
            <consortium name="The International Barley Genome Sequencing Consortium"/>
            <person name="Mayer K.F."/>
            <person name="Waugh R."/>
            <person name="Brown J.W."/>
            <person name="Schulman A."/>
            <person name="Langridge P."/>
            <person name="Platzer M."/>
            <person name="Fincher G.B."/>
            <person name="Muehlbauer G.J."/>
            <person name="Sato K."/>
            <person name="Close T.J."/>
            <person name="Wise R.P."/>
            <person name="Stein N."/>
        </authorList>
    </citation>
    <scope>NUCLEOTIDE SEQUENCE [LARGE SCALE GENOMIC DNA]</scope>
    <source>
        <strain evidence="2">cv. Morex</strain>
    </source>
</reference>